<dbReference type="Gene3D" id="3.40.50.170">
    <property type="entry name" value="Formyl transferase, N-terminal domain"/>
    <property type="match status" value="1"/>
</dbReference>
<name>A0A2U8GS39_9RHOO</name>
<dbReference type="PROSITE" id="PS00373">
    <property type="entry name" value="GART"/>
    <property type="match status" value="1"/>
</dbReference>
<dbReference type="UniPathway" id="UPA00074">
    <property type="reaction ID" value="UER00126"/>
</dbReference>
<dbReference type="EMBL" id="CP022187">
    <property type="protein sequence ID" value="AWI75315.1"/>
    <property type="molecule type" value="Genomic_DNA"/>
</dbReference>
<gene>
    <name evidence="6" type="primary">purN</name>
    <name evidence="8" type="ORF">CEW83_08905</name>
</gene>
<evidence type="ECO:0000313" key="9">
    <source>
        <dbReference type="Proteomes" id="UP000244930"/>
    </source>
</evidence>
<dbReference type="AlphaFoldDB" id="A0A2U8GS39"/>
<evidence type="ECO:0000256" key="3">
    <source>
        <dbReference type="ARBA" id="ARBA00022755"/>
    </source>
</evidence>
<comment type="pathway">
    <text evidence="1 6">Purine metabolism; IMP biosynthesis via de novo pathway; N(2)-formyl-N(1)-(5-phospho-D-ribosyl)glycinamide from N(1)-(5-phospho-D-ribosyl)glycinamide (10-formyl THF route): step 1/1.</text>
</comment>
<dbReference type="Pfam" id="PF00551">
    <property type="entry name" value="Formyl_trans_N"/>
    <property type="match status" value="1"/>
</dbReference>
<comment type="catalytic activity">
    <reaction evidence="5 6">
        <text>N(1)-(5-phospho-beta-D-ribosyl)glycinamide + (6R)-10-formyltetrahydrofolate = N(2)-formyl-N(1)-(5-phospho-beta-D-ribosyl)glycinamide + (6S)-5,6,7,8-tetrahydrofolate + H(+)</text>
        <dbReference type="Rhea" id="RHEA:15053"/>
        <dbReference type="ChEBI" id="CHEBI:15378"/>
        <dbReference type="ChEBI" id="CHEBI:57453"/>
        <dbReference type="ChEBI" id="CHEBI:143788"/>
        <dbReference type="ChEBI" id="CHEBI:147286"/>
        <dbReference type="ChEBI" id="CHEBI:195366"/>
        <dbReference type="EC" id="2.1.2.2"/>
    </reaction>
</comment>
<organism evidence="8 9">
    <name type="scientific">Parazoarcus communis</name>
    <dbReference type="NCBI Taxonomy" id="41977"/>
    <lineage>
        <taxon>Bacteria</taxon>
        <taxon>Pseudomonadati</taxon>
        <taxon>Pseudomonadota</taxon>
        <taxon>Betaproteobacteria</taxon>
        <taxon>Rhodocyclales</taxon>
        <taxon>Zoogloeaceae</taxon>
        <taxon>Parazoarcus</taxon>
    </lineage>
</organism>
<evidence type="ECO:0000313" key="8">
    <source>
        <dbReference type="EMBL" id="AWI75315.1"/>
    </source>
</evidence>
<dbReference type="NCBIfam" id="TIGR00639">
    <property type="entry name" value="PurN"/>
    <property type="match status" value="1"/>
</dbReference>
<comment type="caution">
    <text evidence="6">Lacks conserved residue(s) required for the propagation of feature annotation.</text>
</comment>
<feature type="active site" description="Proton donor" evidence="6">
    <location>
        <position position="106"/>
    </location>
</feature>
<keyword evidence="3 6" id="KW-0658">Purine biosynthesis</keyword>
<feature type="binding site" evidence="6">
    <location>
        <position position="62"/>
    </location>
    <ligand>
        <name>(6R)-10-formyltetrahydrofolate</name>
        <dbReference type="ChEBI" id="CHEBI:195366"/>
    </ligand>
</feature>
<dbReference type="EC" id="2.1.2.2" evidence="6"/>
<feature type="binding site" evidence="6">
    <location>
        <begin position="12"/>
        <end position="14"/>
    </location>
    <ligand>
        <name>N(1)-(5-phospho-beta-D-ribosyl)glycinamide</name>
        <dbReference type="ChEBI" id="CHEBI:143788"/>
    </ligand>
</feature>
<dbReference type="GO" id="GO:0006189">
    <property type="term" value="P:'de novo' IMP biosynthetic process"/>
    <property type="evidence" value="ECO:0007669"/>
    <property type="project" value="UniProtKB-UniRule"/>
</dbReference>
<protein>
    <recommendedName>
        <fullName evidence="6">Phosphoribosylglycinamide formyltransferase</fullName>
        <ecNumber evidence="6">2.1.2.2</ecNumber>
    </recommendedName>
    <alternativeName>
        <fullName evidence="6">5'-phosphoribosylglycinamide transformylase</fullName>
    </alternativeName>
    <alternativeName>
        <fullName evidence="6">GAR transformylase</fullName>
        <shortName evidence="6">GART</shortName>
    </alternativeName>
</protein>
<dbReference type="GO" id="GO:0005829">
    <property type="term" value="C:cytosol"/>
    <property type="evidence" value="ECO:0007669"/>
    <property type="project" value="TreeGrafter"/>
</dbReference>
<dbReference type="InterPro" id="IPR036477">
    <property type="entry name" value="Formyl_transf_N_sf"/>
</dbReference>
<dbReference type="PANTHER" id="PTHR43369:SF2">
    <property type="entry name" value="PHOSPHORIBOSYLGLYCINAMIDE FORMYLTRANSFERASE"/>
    <property type="match status" value="1"/>
</dbReference>
<feature type="binding site" evidence="6">
    <location>
        <position position="104"/>
    </location>
    <ligand>
        <name>(6R)-10-formyltetrahydrofolate</name>
        <dbReference type="ChEBI" id="CHEBI:195366"/>
    </ligand>
</feature>
<evidence type="ECO:0000256" key="2">
    <source>
        <dbReference type="ARBA" id="ARBA00022679"/>
    </source>
</evidence>
<comment type="similarity">
    <text evidence="4 6">Belongs to the GART family.</text>
</comment>
<evidence type="ECO:0000256" key="6">
    <source>
        <dbReference type="HAMAP-Rule" id="MF_01930"/>
    </source>
</evidence>
<evidence type="ECO:0000256" key="1">
    <source>
        <dbReference type="ARBA" id="ARBA00005054"/>
    </source>
</evidence>
<dbReference type="GO" id="GO:0004644">
    <property type="term" value="F:phosphoribosylglycinamide formyltransferase activity"/>
    <property type="evidence" value="ECO:0007669"/>
    <property type="project" value="UniProtKB-UniRule"/>
</dbReference>
<feature type="domain" description="Formyl transferase N-terminal" evidence="7">
    <location>
        <begin position="3"/>
        <end position="179"/>
    </location>
</feature>
<keyword evidence="9" id="KW-1185">Reference proteome</keyword>
<proteinExistence type="inferred from homology"/>
<dbReference type="InterPro" id="IPR004607">
    <property type="entry name" value="GART"/>
</dbReference>
<dbReference type="PANTHER" id="PTHR43369">
    <property type="entry name" value="PHOSPHORIBOSYLGLYCINAMIDE FORMYLTRANSFERASE"/>
    <property type="match status" value="1"/>
</dbReference>
<reference evidence="8 9" key="1">
    <citation type="submission" date="2017-06" db="EMBL/GenBank/DDBJ databases">
        <title>Azoarcus.</title>
        <authorList>
            <person name="Woo J.-H."/>
            <person name="Kim H.-S."/>
        </authorList>
    </citation>
    <scope>NUCLEOTIDE SEQUENCE [LARGE SCALE GENOMIC DNA]</scope>
    <source>
        <strain evidence="8 9">TSPY31</strain>
    </source>
</reference>
<dbReference type="HAMAP" id="MF_01930">
    <property type="entry name" value="PurN"/>
    <property type="match status" value="1"/>
</dbReference>
<dbReference type="InterPro" id="IPR001555">
    <property type="entry name" value="GART_AS"/>
</dbReference>
<evidence type="ECO:0000259" key="7">
    <source>
        <dbReference type="Pfam" id="PF00551"/>
    </source>
</evidence>
<accession>A0A2U8GS39</accession>
<dbReference type="SUPFAM" id="SSF53328">
    <property type="entry name" value="Formyltransferase"/>
    <property type="match status" value="1"/>
</dbReference>
<keyword evidence="2 6" id="KW-0808">Transferase</keyword>
<dbReference type="Proteomes" id="UP000244930">
    <property type="component" value="Chromosome"/>
</dbReference>
<sequence>MKSIVILVSGRGSNMEAIVRAAIPGARIAAVISNRPDAAGLAFAAARGIATVAIDHKAYADRAGFDTALAAAIDAHQPDLVVLAGFMRVLTDDFVRHYEGRLINIHPSLLPSFPGLHTHRRALETGVRVHGATVHFVTATLDCGPIVIQAVVPVHAGDDEATLSARVLEQEHRIYPQAVRWFVEGRIALGADARVSVADADFAVAPSAVPAVEQVAG</sequence>
<dbReference type="KEGG" id="acom:CEW83_08905"/>
<feature type="site" description="Raises pKa of active site His" evidence="6">
    <location>
        <position position="142"/>
    </location>
</feature>
<dbReference type="CDD" id="cd08645">
    <property type="entry name" value="FMT_core_GART"/>
    <property type="match status" value="1"/>
</dbReference>
<evidence type="ECO:0000256" key="5">
    <source>
        <dbReference type="ARBA" id="ARBA00047664"/>
    </source>
</evidence>
<evidence type="ECO:0000256" key="4">
    <source>
        <dbReference type="ARBA" id="ARBA00038440"/>
    </source>
</evidence>
<dbReference type="InterPro" id="IPR002376">
    <property type="entry name" value="Formyl_transf_N"/>
</dbReference>
<comment type="function">
    <text evidence="6">Catalyzes the transfer of a formyl group from 10-formyltetrahydrofolate to 5-phospho-ribosyl-glycinamide (GAR), producing 5-phospho-ribosyl-N-formylglycinamide (FGAR) and tetrahydrofolate.</text>
</comment>
<dbReference type="RefSeq" id="WP_108949022.1">
    <property type="nucleotide sequence ID" value="NZ_CP022187.1"/>
</dbReference>